<feature type="transmembrane region" description="Helical" evidence="5">
    <location>
        <begin position="83"/>
        <end position="103"/>
    </location>
</feature>
<evidence type="ECO:0000259" key="6">
    <source>
        <dbReference type="Pfam" id="PF13515"/>
    </source>
</evidence>
<evidence type="ECO:0000313" key="7">
    <source>
        <dbReference type="EMBL" id="OHX12427.1"/>
    </source>
</evidence>
<keyword evidence="10" id="KW-1185">Reference proteome</keyword>
<comment type="subcellular location">
    <subcellularLocation>
        <location evidence="1">Membrane</location>
        <topology evidence="1">Multi-pass membrane protein</topology>
    </subcellularLocation>
</comment>
<dbReference type="STRING" id="1903179.BI347_02135"/>
<comment type="caution">
    <text evidence="7">The sequence shown here is derived from an EMBL/GenBank/DDBJ whole genome shotgun (WGS) entry which is preliminary data.</text>
</comment>
<feature type="transmembrane region" description="Helical" evidence="5">
    <location>
        <begin position="292"/>
        <end position="310"/>
    </location>
</feature>
<evidence type="ECO:0000256" key="2">
    <source>
        <dbReference type="ARBA" id="ARBA00022692"/>
    </source>
</evidence>
<evidence type="ECO:0000256" key="5">
    <source>
        <dbReference type="SAM" id="Phobius"/>
    </source>
</evidence>
<organism evidence="7 9">
    <name type="scientific">Chromobacterium sphagni</name>
    <dbReference type="NCBI Taxonomy" id="1903179"/>
    <lineage>
        <taxon>Bacteria</taxon>
        <taxon>Pseudomonadati</taxon>
        <taxon>Pseudomonadota</taxon>
        <taxon>Betaproteobacteria</taxon>
        <taxon>Neisseriales</taxon>
        <taxon>Chromobacteriaceae</taxon>
        <taxon>Chromobacterium</taxon>
    </lineage>
</organism>
<dbReference type="EMBL" id="MKCS01000001">
    <property type="protein sequence ID" value="OHX12427.1"/>
    <property type="molecule type" value="Genomic_DNA"/>
</dbReference>
<dbReference type="Pfam" id="PF13515">
    <property type="entry name" value="FUSC_2"/>
    <property type="match status" value="1"/>
</dbReference>
<feature type="transmembrane region" description="Helical" evidence="5">
    <location>
        <begin position="12"/>
        <end position="32"/>
    </location>
</feature>
<dbReference type="AlphaFoldDB" id="A0A1S1WYP0"/>
<dbReference type="Proteomes" id="UP000180088">
    <property type="component" value="Unassembled WGS sequence"/>
</dbReference>
<evidence type="ECO:0000313" key="10">
    <source>
        <dbReference type="Proteomes" id="UP000180280"/>
    </source>
</evidence>
<evidence type="ECO:0000256" key="1">
    <source>
        <dbReference type="ARBA" id="ARBA00004141"/>
    </source>
</evidence>
<keyword evidence="3 5" id="KW-1133">Transmembrane helix</keyword>
<dbReference type="GO" id="GO:0016020">
    <property type="term" value="C:membrane"/>
    <property type="evidence" value="ECO:0007669"/>
    <property type="project" value="UniProtKB-SubCell"/>
</dbReference>
<reference evidence="9 10" key="1">
    <citation type="submission" date="2016-09" db="EMBL/GenBank/DDBJ databases">
        <title>Chromobacterium muskegensis sp. nov., an insecticidal bacterium isolated from Sphagnum bogs.</title>
        <authorList>
            <person name="Sparks M.E."/>
            <person name="Blackburn M.B."/>
            <person name="Gundersen-Rindal D.E."/>
            <person name="Mitchell A."/>
            <person name="Farrar R."/>
            <person name="Kuhar D."/>
        </authorList>
    </citation>
    <scope>NUCLEOTIDE SEQUENCE [LARGE SCALE GENOMIC DNA]</scope>
    <source>
        <strain evidence="8 10">14B-1</strain>
        <strain evidence="7 9">37-2</strain>
    </source>
</reference>
<evidence type="ECO:0000313" key="9">
    <source>
        <dbReference type="Proteomes" id="UP000180088"/>
    </source>
</evidence>
<evidence type="ECO:0000256" key="3">
    <source>
        <dbReference type="ARBA" id="ARBA00022989"/>
    </source>
</evidence>
<gene>
    <name evidence="8" type="ORF">BI344_02870</name>
    <name evidence="7" type="ORF">BI347_02135</name>
</gene>
<feature type="domain" description="Integral membrane bound transporter" evidence="6">
    <location>
        <begin position="185"/>
        <end position="301"/>
    </location>
</feature>
<dbReference type="OrthoDB" id="8592563at2"/>
<feature type="transmembrane region" description="Helical" evidence="5">
    <location>
        <begin position="135"/>
        <end position="155"/>
    </location>
</feature>
<dbReference type="EMBL" id="MKCT01000001">
    <property type="protein sequence ID" value="OHX21487.1"/>
    <property type="molecule type" value="Genomic_DNA"/>
</dbReference>
<keyword evidence="4 5" id="KW-0472">Membrane</keyword>
<sequence length="313" mass="31820">MASWSRQLAARCDGYLAARVAALILPALLLGLASGDERWLKAGMMAVCCLIAAERSLLGWRAAAGQALSAAAGYLLLATLWRWPWAFALACAAMAELGCRLGARQARWRSAANFTFIAALYLGCEAAAAPGMDPLAALPYLALGGAAAVLLRGIGGRPGPLPGSASAPGVSPTLGLAALCVGPLAWLAAHYRLPHSQWLVWSAASVCVGGLAAIRAKCWQRASGAMLGVPCGVLLGALLPASAASLMLLGAGALLSLALFRDYRPAFAARSALAAAQLTLIGGAAALRLLDVGLAGALVCLMLALGQWLAGRT</sequence>
<feature type="transmembrane region" description="Helical" evidence="5">
    <location>
        <begin position="195"/>
        <end position="214"/>
    </location>
</feature>
<dbReference type="InterPro" id="IPR049453">
    <property type="entry name" value="Memb_transporter_dom"/>
</dbReference>
<feature type="transmembrane region" description="Helical" evidence="5">
    <location>
        <begin position="267"/>
        <end position="287"/>
    </location>
</feature>
<evidence type="ECO:0000256" key="4">
    <source>
        <dbReference type="ARBA" id="ARBA00023136"/>
    </source>
</evidence>
<name>A0A1S1WYP0_9NEIS</name>
<feature type="transmembrane region" description="Helical" evidence="5">
    <location>
        <begin position="167"/>
        <end position="189"/>
    </location>
</feature>
<proteinExistence type="predicted"/>
<keyword evidence="2 5" id="KW-0812">Transmembrane</keyword>
<protein>
    <recommendedName>
        <fullName evidence="6">Integral membrane bound transporter domain-containing protein</fullName>
    </recommendedName>
</protein>
<evidence type="ECO:0000313" key="8">
    <source>
        <dbReference type="EMBL" id="OHX21487.1"/>
    </source>
</evidence>
<accession>A0A1S1WYP0</accession>
<dbReference type="Proteomes" id="UP000180280">
    <property type="component" value="Unassembled WGS sequence"/>
</dbReference>
<feature type="transmembrane region" description="Helical" evidence="5">
    <location>
        <begin position="226"/>
        <end position="255"/>
    </location>
</feature>
<dbReference type="RefSeq" id="WP_071111442.1">
    <property type="nucleotide sequence ID" value="NZ_MKCS01000001.1"/>
</dbReference>
<feature type="transmembrane region" description="Helical" evidence="5">
    <location>
        <begin position="110"/>
        <end position="129"/>
    </location>
</feature>